<evidence type="ECO:0000256" key="4">
    <source>
        <dbReference type="ARBA" id="ARBA00022833"/>
    </source>
</evidence>
<keyword evidence="1 7" id="KW-0436">Ligase</keyword>
<keyword evidence="2 7" id="KW-0479">Metal-binding</keyword>
<dbReference type="InterPro" id="IPR000924">
    <property type="entry name" value="Glu/Gln-tRNA-synth"/>
</dbReference>
<feature type="binding site" evidence="7">
    <location>
        <position position="188"/>
    </location>
    <ligand>
        <name>L-glutamate</name>
        <dbReference type="ChEBI" id="CHEBI:29985"/>
    </ligand>
</feature>
<keyword evidence="5 7" id="KW-0067">ATP-binding</keyword>
<dbReference type="InterPro" id="IPR022380">
    <property type="entry name" value="Glu-Q_tRNA(Asp)_Synthase"/>
</dbReference>
<dbReference type="Pfam" id="PF00749">
    <property type="entry name" value="tRNA-synt_1c"/>
    <property type="match status" value="1"/>
</dbReference>
<dbReference type="EC" id="6.1.1.-" evidence="7"/>
<feature type="binding site" evidence="7">
    <location>
        <position position="206"/>
    </location>
    <ligand>
        <name>L-glutamate</name>
        <dbReference type="ChEBI" id="CHEBI:29985"/>
    </ligand>
</feature>
<dbReference type="GO" id="GO:0008270">
    <property type="term" value="F:zinc ion binding"/>
    <property type="evidence" value="ECO:0007669"/>
    <property type="project" value="UniProtKB-UniRule"/>
</dbReference>
<evidence type="ECO:0000259" key="9">
    <source>
        <dbReference type="Pfam" id="PF00749"/>
    </source>
</evidence>
<dbReference type="GO" id="GO:0005829">
    <property type="term" value="C:cytosol"/>
    <property type="evidence" value="ECO:0007669"/>
    <property type="project" value="TreeGrafter"/>
</dbReference>
<dbReference type="OrthoDB" id="9807503at2"/>
<dbReference type="AlphaFoldDB" id="A0A368L4D7"/>
<evidence type="ECO:0000256" key="3">
    <source>
        <dbReference type="ARBA" id="ARBA00022741"/>
    </source>
</evidence>
<dbReference type="SUPFAM" id="SSF52374">
    <property type="entry name" value="Nucleotidylyl transferase"/>
    <property type="match status" value="1"/>
</dbReference>
<feature type="binding site" evidence="7">
    <location>
        <position position="104"/>
    </location>
    <ligand>
        <name>Zn(2+)</name>
        <dbReference type="ChEBI" id="CHEBI:29105"/>
    </ligand>
</feature>
<dbReference type="RefSeq" id="WP_114402517.1">
    <property type="nucleotide sequence ID" value="NZ_QPGB01000002.1"/>
</dbReference>
<feature type="binding site" evidence="7">
    <location>
        <position position="106"/>
    </location>
    <ligand>
        <name>Zn(2+)</name>
        <dbReference type="ChEBI" id="CHEBI:29105"/>
    </ligand>
</feature>
<dbReference type="GO" id="GO:0006424">
    <property type="term" value="P:glutamyl-tRNA aminoacylation"/>
    <property type="evidence" value="ECO:0007669"/>
    <property type="project" value="InterPro"/>
</dbReference>
<feature type="short sequence motif" description="'HIGH' region" evidence="7">
    <location>
        <begin position="11"/>
        <end position="21"/>
    </location>
</feature>
<dbReference type="PANTHER" id="PTHR43311:SF1">
    <property type="entry name" value="GLUTAMYL-Q TRNA(ASP) SYNTHETASE"/>
    <property type="match status" value="1"/>
</dbReference>
<evidence type="ECO:0000313" key="10">
    <source>
        <dbReference type="EMBL" id="RCS58434.1"/>
    </source>
</evidence>
<dbReference type="InterPro" id="IPR020058">
    <property type="entry name" value="Glu/Gln-tRNA-synth_Ib_cat-dom"/>
</dbReference>
<dbReference type="PANTHER" id="PTHR43311">
    <property type="entry name" value="GLUTAMATE--TRNA LIGASE"/>
    <property type="match status" value="1"/>
</dbReference>
<evidence type="ECO:0000256" key="5">
    <source>
        <dbReference type="ARBA" id="ARBA00022840"/>
    </source>
</evidence>
<dbReference type="PRINTS" id="PR00987">
    <property type="entry name" value="TRNASYNTHGLU"/>
</dbReference>
<dbReference type="GO" id="GO:0005524">
    <property type="term" value="F:ATP binding"/>
    <property type="evidence" value="ECO:0007669"/>
    <property type="project" value="UniProtKB-KW"/>
</dbReference>
<proteinExistence type="inferred from homology"/>
<comment type="caution">
    <text evidence="10">The sequence shown here is derived from an EMBL/GenBank/DDBJ whole genome shotgun (WGS) entry which is preliminary data.</text>
</comment>
<evidence type="ECO:0000256" key="2">
    <source>
        <dbReference type="ARBA" id="ARBA00022723"/>
    </source>
</evidence>
<comment type="cofactor">
    <cofactor evidence="7">
        <name>Zn(2+)</name>
        <dbReference type="ChEBI" id="CHEBI:29105"/>
    </cofactor>
    <text evidence="7">Binds 1 zinc ion per subunit.</text>
</comment>
<keyword evidence="8" id="KW-0648">Protein biosynthesis</keyword>
<keyword evidence="11" id="KW-1185">Reference proteome</keyword>
<dbReference type="NCBIfam" id="NF004313">
    <property type="entry name" value="PRK05710.1-2"/>
    <property type="match status" value="1"/>
</dbReference>
<dbReference type="HAMAP" id="MF_01428">
    <property type="entry name" value="Glu_Q_tRNA_synth"/>
    <property type="match status" value="1"/>
</dbReference>
<accession>A0A368L4D7</accession>
<dbReference type="GO" id="GO:0004818">
    <property type="term" value="F:glutamate-tRNA ligase activity"/>
    <property type="evidence" value="ECO:0007669"/>
    <property type="project" value="TreeGrafter"/>
</dbReference>
<feature type="binding site" evidence="7">
    <location>
        <position position="130"/>
    </location>
    <ligand>
        <name>Zn(2+)</name>
        <dbReference type="ChEBI" id="CHEBI:29105"/>
    </ligand>
</feature>
<gene>
    <name evidence="7" type="primary">gluQ</name>
    <name evidence="10" type="ORF">DU000_06370</name>
</gene>
<feature type="binding site" evidence="7">
    <location>
        <position position="134"/>
    </location>
    <ligand>
        <name>Zn(2+)</name>
        <dbReference type="ChEBI" id="CHEBI:29105"/>
    </ligand>
</feature>
<keyword evidence="6 7" id="KW-0030">Aminoacyl-tRNA synthetase</keyword>
<sequence>MRAMYIGRFAPSPTGPLHFGSLVTAVASYLDARSEQGQWHLRIEDLDSPRTQAGASSEILTTLSAFGMRWDGPVIYQSVRNTQRPSPYQRAFDTLQQLGVIYPCACTRKEIADSQLVMASRAHGSPNPIYPGTCRAGLGAGKAPRAWRLKVPDAPIRFTECELGLQDENLTETTGDIVLLRADGIWAYQLAVVVDDAELGVTEVVRGQDLRCSTARQVYLQTLLGLPTPRYRHIPLVYAPSGEKLSKQTGATPLNPVTPLVQLNQALIHLGMLPIPALELASLSPARQLAVWWEKAISQWGLTKRAPRQKSLSS</sequence>
<name>A0A368L4D7_9BURK</name>
<comment type="similarity">
    <text evidence="7">Belongs to the class-I aminoacyl-tRNA synthetase family. GluQ subfamily.</text>
</comment>
<feature type="binding site" evidence="7">
    <location>
        <position position="247"/>
    </location>
    <ligand>
        <name>ATP</name>
        <dbReference type="ChEBI" id="CHEBI:30616"/>
    </ligand>
</feature>
<dbReference type="NCBIfam" id="TIGR03838">
    <property type="entry name" value="queuosine_YadB"/>
    <property type="match status" value="1"/>
</dbReference>
<dbReference type="Gene3D" id="3.40.50.620">
    <property type="entry name" value="HUPs"/>
    <property type="match status" value="1"/>
</dbReference>
<organism evidence="10 11">
    <name type="scientific">Parvibium lacunae</name>
    <dbReference type="NCBI Taxonomy" id="1888893"/>
    <lineage>
        <taxon>Bacteria</taxon>
        <taxon>Pseudomonadati</taxon>
        <taxon>Pseudomonadota</taxon>
        <taxon>Betaproteobacteria</taxon>
        <taxon>Burkholderiales</taxon>
        <taxon>Alcaligenaceae</taxon>
        <taxon>Parvibium</taxon>
    </lineage>
</organism>
<feature type="binding site" evidence="7">
    <location>
        <position position="44"/>
    </location>
    <ligand>
        <name>L-glutamate</name>
        <dbReference type="ChEBI" id="CHEBI:29985"/>
    </ligand>
</feature>
<keyword evidence="4 7" id="KW-0862">Zinc</keyword>
<dbReference type="NCBIfam" id="NF004314">
    <property type="entry name" value="PRK05710.1-3"/>
    <property type="match status" value="1"/>
</dbReference>
<dbReference type="GO" id="GO:0006400">
    <property type="term" value="P:tRNA modification"/>
    <property type="evidence" value="ECO:0007669"/>
    <property type="project" value="InterPro"/>
</dbReference>
<comment type="function">
    <text evidence="7">Catalyzes the tRNA-independent activation of glutamate in presence of ATP and the subsequent transfer of glutamate onto a tRNA(Asp). Glutamate is transferred on the 2-amino-5-(4,5-dihydroxy-2-cyclopenten-1-yl) moiety of the queuosine in the wobble position of the QUC anticodon.</text>
</comment>
<protein>
    <recommendedName>
        <fullName evidence="7">Glutamyl-Q tRNA(Asp) synthetase</fullName>
        <shortName evidence="7">Glu-Q-RSs</shortName>
        <ecNumber evidence="7">6.1.1.-</ecNumber>
    </recommendedName>
</protein>
<feature type="domain" description="Glutamyl/glutaminyl-tRNA synthetase class Ib catalytic" evidence="9">
    <location>
        <begin position="8"/>
        <end position="251"/>
    </location>
</feature>
<feature type="short sequence motif" description="'KMSKS' region" evidence="7">
    <location>
        <begin position="244"/>
        <end position="248"/>
    </location>
</feature>
<feature type="binding site" evidence="7">
    <location>
        <begin position="8"/>
        <end position="12"/>
    </location>
    <ligand>
        <name>L-glutamate</name>
        <dbReference type="ChEBI" id="CHEBI:29985"/>
    </ligand>
</feature>
<keyword evidence="3 7" id="KW-0547">Nucleotide-binding</keyword>
<evidence type="ECO:0000256" key="7">
    <source>
        <dbReference type="HAMAP-Rule" id="MF_01428"/>
    </source>
</evidence>
<dbReference type="EMBL" id="QPGB01000002">
    <property type="protein sequence ID" value="RCS58434.1"/>
    <property type="molecule type" value="Genomic_DNA"/>
</dbReference>
<evidence type="ECO:0000256" key="1">
    <source>
        <dbReference type="ARBA" id="ARBA00022598"/>
    </source>
</evidence>
<dbReference type="InterPro" id="IPR049940">
    <property type="entry name" value="GluQ/Sye"/>
</dbReference>
<dbReference type="Proteomes" id="UP000252357">
    <property type="component" value="Unassembled WGS sequence"/>
</dbReference>
<evidence type="ECO:0000256" key="8">
    <source>
        <dbReference type="RuleBase" id="RU363037"/>
    </source>
</evidence>
<evidence type="ECO:0000256" key="6">
    <source>
        <dbReference type="ARBA" id="ARBA00023146"/>
    </source>
</evidence>
<evidence type="ECO:0000313" key="11">
    <source>
        <dbReference type="Proteomes" id="UP000252357"/>
    </source>
</evidence>
<reference evidence="10 11" key="1">
    <citation type="journal article" date="2018" name="Int. J. Syst. Evol. Microbiol.">
        <title>Parvibium lacunae gen. nov., sp. nov., a new member of the family Alcaligenaceae isolated from a freshwater pond.</title>
        <authorList>
            <person name="Chen W.M."/>
            <person name="Xie P.B."/>
            <person name="Hsu M.Y."/>
            <person name="Sheu S.Y."/>
        </authorList>
    </citation>
    <scope>NUCLEOTIDE SEQUENCE [LARGE SCALE GENOMIC DNA]</scope>
    <source>
        <strain evidence="10 11">KMB9</strain>
    </source>
</reference>
<dbReference type="InterPro" id="IPR014729">
    <property type="entry name" value="Rossmann-like_a/b/a_fold"/>
</dbReference>